<dbReference type="STRING" id="561720.SAMN06275492_12617"/>
<dbReference type="AlphaFoldDB" id="A0A1X7KES0"/>
<evidence type="ECO:0000313" key="2">
    <source>
        <dbReference type="Proteomes" id="UP000193355"/>
    </source>
</evidence>
<proteinExistence type="predicted"/>
<protein>
    <submittedName>
        <fullName evidence="1">Uncharacterized protein</fullName>
    </submittedName>
</protein>
<accession>A0A1X7KES0</accession>
<keyword evidence="2" id="KW-1185">Reference proteome</keyword>
<dbReference type="OrthoDB" id="6353at2"/>
<name>A0A1X7KES0_9BACT</name>
<sequence length="155" mass="17941">MAIEHGEIMGIQIRDMVLVADQEDPIYRGDLYLDGVKIGSFEEDQDGGPTAIYVDSDASDSLRERMDSFFAKEGFSVQEEEDYDLFFIRLIELEQLLQVFLELPERGMAYLVADYTDEEMVVYEVENDMGLDQLILEGRMEDYDVYRSLEDFVIS</sequence>
<dbReference type="RefSeq" id="WP_143340894.1">
    <property type="nucleotide sequence ID" value="NZ_FXBB01000026.1"/>
</dbReference>
<dbReference type="Proteomes" id="UP000193355">
    <property type="component" value="Unassembled WGS sequence"/>
</dbReference>
<reference evidence="2" key="1">
    <citation type="submission" date="2017-04" db="EMBL/GenBank/DDBJ databases">
        <authorList>
            <person name="Varghese N."/>
            <person name="Submissions S."/>
        </authorList>
    </citation>
    <scope>NUCLEOTIDE SEQUENCE [LARGE SCALE GENOMIC DNA]</scope>
    <source>
        <strain evidence="2">USBA 82</strain>
    </source>
</reference>
<organism evidence="1 2">
    <name type="scientific">Dethiosulfovibrio salsuginis</name>
    <dbReference type="NCBI Taxonomy" id="561720"/>
    <lineage>
        <taxon>Bacteria</taxon>
        <taxon>Thermotogati</taxon>
        <taxon>Synergistota</taxon>
        <taxon>Synergistia</taxon>
        <taxon>Synergistales</taxon>
        <taxon>Dethiosulfovibrionaceae</taxon>
        <taxon>Dethiosulfovibrio</taxon>
    </lineage>
</organism>
<dbReference type="EMBL" id="FXBB01000026">
    <property type="protein sequence ID" value="SMG39456.1"/>
    <property type="molecule type" value="Genomic_DNA"/>
</dbReference>
<gene>
    <name evidence="1" type="ORF">SAMN06275492_12617</name>
</gene>
<evidence type="ECO:0000313" key="1">
    <source>
        <dbReference type="EMBL" id="SMG39456.1"/>
    </source>
</evidence>